<dbReference type="AlphaFoldDB" id="A0A4R9BAJ6"/>
<protein>
    <submittedName>
        <fullName evidence="1">Uncharacterized protein</fullName>
    </submittedName>
</protein>
<dbReference type="EMBL" id="SOHH01000056">
    <property type="protein sequence ID" value="TFD79205.1"/>
    <property type="molecule type" value="Genomic_DNA"/>
</dbReference>
<dbReference type="RefSeq" id="WP_134523012.1">
    <property type="nucleotide sequence ID" value="NZ_SOHH01000056.1"/>
</dbReference>
<evidence type="ECO:0000313" key="2">
    <source>
        <dbReference type="Proteomes" id="UP000298313"/>
    </source>
</evidence>
<dbReference type="Proteomes" id="UP000298313">
    <property type="component" value="Unassembled WGS sequence"/>
</dbReference>
<comment type="caution">
    <text evidence="1">The sequence shown here is derived from an EMBL/GenBank/DDBJ whole genome shotgun (WGS) entry which is preliminary data.</text>
</comment>
<organism evidence="1 2">
    <name type="scientific">Cryobacterium fucosi</name>
    <dbReference type="NCBI Taxonomy" id="1259157"/>
    <lineage>
        <taxon>Bacteria</taxon>
        <taxon>Bacillati</taxon>
        <taxon>Actinomycetota</taxon>
        <taxon>Actinomycetes</taxon>
        <taxon>Micrococcales</taxon>
        <taxon>Microbacteriaceae</taxon>
        <taxon>Cryobacterium</taxon>
    </lineage>
</organism>
<accession>A0A4R9BAJ6</accession>
<evidence type="ECO:0000313" key="1">
    <source>
        <dbReference type="EMBL" id="TFD79205.1"/>
    </source>
</evidence>
<sequence>MREPSGDNFTALYCQARPGQARPGRTGQGLTGRGGGIGTDHSEIHDYLIDGFRLSYIGDGCIELDPSIRLVSALTLGTLNPA</sequence>
<dbReference type="OrthoDB" id="9758243at2"/>
<keyword evidence="2" id="KW-1185">Reference proteome</keyword>
<proteinExistence type="predicted"/>
<gene>
    <name evidence="1" type="ORF">E3T48_06445</name>
</gene>
<name>A0A4R9BAJ6_9MICO</name>
<reference evidence="1 2" key="1">
    <citation type="submission" date="2019-03" db="EMBL/GenBank/DDBJ databases">
        <title>Genomics of glacier-inhabiting Cryobacterium strains.</title>
        <authorList>
            <person name="Liu Q."/>
            <person name="Xin Y.-H."/>
        </authorList>
    </citation>
    <scope>NUCLEOTIDE SEQUENCE [LARGE SCALE GENOMIC DNA]</scope>
    <source>
        <strain evidence="1 2">Hh4</strain>
    </source>
</reference>